<proteinExistence type="predicted"/>
<evidence type="ECO:0000313" key="2">
    <source>
        <dbReference type="EMBL" id="CAB1414229.1"/>
    </source>
</evidence>
<feature type="region of interest" description="Disordered" evidence="1">
    <location>
        <begin position="136"/>
        <end position="156"/>
    </location>
</feature>
<comment type="caution">
    <text evidence="2">The sequence shown here is derived from an EMBL/GenBank/DDBJ whole genome shotgun (WGS) entry which is preliminary data.</text>
</comment>
<reference evidence="2" key="1">
    <citation type="submission" date="2020-03" db="EMBL/GenBank/DDBJ databases">
        <authorList>
            <person name="Weist P."/>
        </authorList>
    </citation>
    <scope>NUCLEOTIDE SEQUENCE</scope>
</reference>
<name>A0A9N7Y7J3_PLEPL</name>
<keyword evidence="3" id="KW-1185">Reference proteome</keyword>
<sequence>MARHVSLQTNRQRICMALRREPPLGTQQIDTVMHCSLQRYRCFYSNGSCIQGLVKPPPVNPQETVRLLELTHSWRLCERVEAGRGEGGSKQTDMSHQSLRRPRGMRGCRVCPTGTCRSSVLGAVIFLSTTNLMTEPRGLITPPPPTSFPSPAPRSSLSPLSYPASSPWPGAQSFILKWRRPALHQPGPSACSLLHCLASEKDYYFNSIYWTLASNNTSYERQTARLNRETARQAEIKSNPAPIIWLHARRSGLANLIPGLSHQKPSATQEKCQKRERERRGVGKWTRSGLVVAAAEEEVVVVPAHMHSKAGRDTYSTGGRGEDKEGIETQTEAWRLRDRLAGRKSLLCGCGCGSGGGSGSSLWQHRPRHLDPVC</sequence>
<dbReference type="AlphaFoldDB" id="A0A9N7Y7J3"/>
<dbReference type="Proteomes" id="UP001153269">
    <property type="component" value="Unassembled WGS sequence"/>
</dbReference>
<feature type="region of interest" description="Disordered" evidence="1">
    <location>
        <begin position="355"/>
        <end position="374"/>
    </location>
</feature>
<organism evidence="2 3">
    <name type="scientific">Pleuronectes platessa</name>
    <name type="common">European plaice</name>
    <dbReference type="NCBI Taxonomy" id="8262"/>
    <lineage>
        <taxon>Eukaryota</taxon>
        <taxon>Metazoa</taxon>
        <taxon>Chordata</taxon>
        <taxon>Craniata</taxon>
        <taxon>Vertebrata</taxon>
        <taxon>Euteleostomi</taxon>
        <taxon>Actinopterygii</taxon>
        <taxon>Neopterygii</taxon>
        <taxon>Teleostei</taxon>
        <taxon>Neoteleostei</taxon>
        <taxon>Acanthomorphata</taxon>
        <taxon>Carangaria</taxon>
        <taxon>Pleuronectiformes</taxon>
        <taxon>Pleuronectoidei</taxon>
        <taxon>Pleuronectidae</taxon>
        <taxon>Pleuronectes</taxon>
    </lineage>
</organism>
<evidence type="ECO:0000256" key="1">
    <source>
        <dbReference type="SAM" id="MobiDB-lite"/>
    </source>
</evidence>
<gene>
    <name evidence="2" type="ORF">PLEPLA_LOCUS1936</name>
</gene>
<evidence type="ECO:0000313" key="3">
    <source>
        <dbReference type="Proteomes" id="UP001153269"/>
    </source>
</evidence>
<protein>
    <submittedName>
        <fullName evidence="2">Uncharacterized protein</fullName>
    </submittedName>
</protein>
<dbReference type="EMBL" id="CADEAL010000093">
    <property type="protein sequence ID" value="CAB1414229.1"/>
    <property type="molecule type" value="Genomic_DNA"/>
</dbReference>
<feature type="compositionally biased region" description="Pro residues" evidence="1">
    <location>
        <begin position="141"/>
        <end position="152"/>
    </location>
</feature>
<accession>A0A9N7Y7J3</accession>